<evidence type="ECO:0000313" key="6">
    <source>
        <dbReference type="Proteomes" id="UP001187471"/>
    </source>
</evidence>
<name>A0AA88RLL8_9ASTE</name>
<organism evidence="5 6">
    <name type="scientific">Escallonia rubra</name>
    <dbReference type="NCBI Taxonomy" id="112253"/>
    <lineage>
        <taxon>Eukaryota</taxon>
        <taxon>Viridiplantae</taxon>
        <taxon>Streptophyta</taxon>
        <taxon>Embryophyta</taxon>
        <taxon>Tracheophyta</taxon>
        <taxon>Spermatophyta</taxon>
        <taxon>Magnoliopsida</taxon>
        <taxon>eudicotyledons</taxon>
        <taxon>Gunneridae</taxon>
        <taxon>Pentapetalae</taxon>
        <taxon>asterids</taxon>
        <taxon>campanulids</taxon>
        <taxon>Escalloniales</taxon>
        <taxon>Escalloniaceae</taxon>
        <taxon>Escallonia</taxon>
    </lineage>
</organism>
<dbReference type="Proteomes" id="UP001187471">
    <property type="component" value="Unassembled WGS sequence"/>
</dbReference>
<comment type="caution">
    <text evidence="5">The sequence shown here is derived from an EMBL/GenBank/DDBJ whole genome shotgun (WGS) entry which is preliminary data.</text>
</comment>
<dbReference type="InterPro" id="IPR041118">
    <property type="entry name" value="Rx_N"/>
</dbReference>
<proteinExistence type="predicted"/>
<evidence type="ECO:0000256" key="2">
    <source>
        <dbReference type="ARBA" id="ARBA00022741"/>
    </source>
</evidence>
<accession>A0AA88RLL8</accession>
<keyword evidence="3" id="KW-0611">Plant defense</keyword>
<evidence type="ECO:0000256" key="3">
    <source>
        <dbReference type="ARBA" id="ARBA00022821"/>
    </source>
</evidence>
<gene>
    <name evidence="5" type="ORF">RJ640_001239</name>
</gene>
<evidence type="ECO:0000313" key="5">
    <source>
        <dbReference type="EMBL" id="KAK2992178.1"/>
    </source>
</evidence>
<protein>
    <recommendedName>
        <fullName evidence="4">Disease resistance N-terminal domain-containing protein</fullName>
    </recommendedName>
</protein>
<reference evidence="5" key="1">
    <citation type="submission" date="2022-12" db="EMBL/GenBank/DDBJ databases">
        <title>Draft genome assemblies for two species of Escallonia (Escalloniales).</title>
        <authorList>
            <person name="Chanderbali A."/>
            <person name="Dervinis C."/>
            <person name="Anghel I."/>
            <person name="Soltis D."/>
            <person name="Soltis P."/>
            <person name="Zapata F."/>
        </authorList>
    </citation>
    <scope>NUCLEOTIDE SEQUENCE</scope>
    <source>
        <strain evidence="5">UCBG92.1500</strain>
        <tissue evidence="5">Leaf</tissue>
    </source>
</reference>
<sequence>MDSFKPVVEAPVPEKAAGAIVDSEKPVLELEGPEEAAVLGARKLENDALVADEAAIVPVAVKDGVAPDVTPKGVNPRAEAEAAVEAGVEALVVLVTVGNSGEETVPKLTAAGFVVETAAPVPKEKLDPLDEDIGTEADTTVIEAVLSYAEEKQIVEKSVNMWLEQLQDLAYDLDDLLDELATEALRRKPMAQPTQASNRSMLRKLIPPCCSTNVTSRAVKFDFNISSKIDKITERIEDLLTKKNELNWMNNHVVGTRLRRTGDERSPTTSLVDEYSGF</sequence>
<dbReference type="GO" id="GO:0000166">
    <property type="term" value="F:nucleotide binding"/>
    <property type="evidence" value="ECO:0007669"/>
    <property type="project" value="UniProtKB-KW"/>
</dbReference>
<keyword evidence="2" id="KW-0547">Nucleotide-binding</keyword>
<dbReference type="Gene3D" id="1.20.5.4130">
    <property type="match status" value="1"/>
</dbReference>
<evidence type="ECO:0000256" key="1">
    <source>
        <dbReference type="ARBA" id="ARBA00022737"/>
    </source>
</evidence>
<dbReference type="Pfam" id="PF18052">
    <property type="entry name" value="Rx_N"/>
    <property type="match status" value="1"/>
</dbReference>
<feature type="domain" description="Disease resistance N-terminal" evidence="4">
    <location>
        <begin position="140"/>
        <end position="195"/>
    </location>
</feature>
<dbReference type="EMBL" id="JAVXUO010000427">
    <property type="protein sequence ID" value="KAK2992178.1"/>
    <property type="molecule type" value="Genomic_DNA"/>
</dbReference>
<evidence type="ECO:0000259" key="4">
    <source>
        <dbReference type="Pfam" id="PF18052"/>
    </source>
</evidence>
<dbReference type="GO" id="GO:0006952">
    <property type="term" value="P:defense response"/>
    <property type="evidence" value="ECO:0007669"/>
    <property type="project" value="UniProtKB-KW"/>
</dbReference>
<keyword evidence="1" id="KW-0677">Repeat</keyword>
<dbReference type="AlphaFoldDB" id="A0AA88RLL8"/>
<keyword evidence="6" id="KW-1185">Reference proteome</keyword>